<dbReference type="STRING" id="525918.SAMN05660964_00862"/>
<dbReference type="CDD" id="cd07398">
    <property type="entry name" value="MPP_YbbF-LpxH"/>
    <property type="match status" value="1"/>
</dbReference>
<keyword evidence="13" id="KW-1185">Reference proteome</keyword>
<comment type="caution">
    <text evidence="10">Lacks conserved residue(s) required for the propagation of feature annotation.</text>
</comment>
<evidence type="ECO:0000256" key="5">
    <source>
        <dbReference type="ARBA" id="ARBA00022723"/>
    </source>
</evidence>
<feature type="binding site" evidence="10">
    <location>
        <begin position="83"/>
        <end position="84"/>
    </location>
    <ligand>
        <name>substrate</name>
    </ligand>
</feature>
<feature type="domain" description="Calcineurin-like phosphoesterase" evidence="11">
    <location>
        <begin position="3"/>
        <end position="203"/>
    </location>
</feature>
<feature type="binding site" evidence="10">
    <location>
        <position position="171"/>
    </location>
    <ligand>
        <name>substrate</name>
    </ligand>
</feature>
<comment type="catalytic activity">
    <reaction evidence="10">
        <text>UDP-2-N,3-O-bis[(3R)-3-hydroxytetradecanoyl]-alpha-D-glucosamine + H2O = 2-N,3-O-bis[(3R)-3-hydroxytetradecanoyl]-alpha-D-glucosaminyl 1-phosphate + UMP + 2 H(+)</text>
        <dbReference type="Rhea" id="RHEA:25213"/>
        <dbReference type="ChEBI" id="CHEBI:15377"/>
        <dbReference type="ChEBI" id="CHEBI:15378"/>
        <dbReference type="ChEBI" id="CHEBI:57865"/>
        <dbReference type="ChEBI" id="CHEBI:57957"/>
        <dbReference type="ChEBI" id="CHEBI:78847"/>
        <dbReference type="EC" id="3.6.1.54"/>
    </reaction>
</comment>
<feature type="binding site" evidence="10">
    <location>
        <position position="41"/>
    </location>
    <ligand>
        <name>Mn(2+)</name>
        <dbReference type="ChEBI" id="CHEBI:29035"/>
        <label>1</label>
    </ligand>
</feature>
<dbReference type="InterPro" id="IPR004843">
    <property type="entry name" value="Calcineurin-like_PHP"/>
</dbReference>
<keyword evidence="8 10" id="KW-0472">Membrane</keyword>
<evidence type="ECO:0000313" key="12">
    <source>
        <dbReference type="EMBL" id="SEA08362.1"/>
    </source>
</evidence>
<dbReference type="EMBL" id="FNQP01000004">
    <property type="protein sequence ID" value="SEA08362.1"/>
    <property type="molecule type" value="Genomic_DNA"/>
</dbReference>
<dbReference type="Pfam" id="PF00149">
    <property type="entry name" value="Metallophos"/>
    <property type="match status" value="1"/>
</dbReference>
<dbReference type="GO" id="GO:0005737">
    <property type="term" value="C:cytoplasm"/>
    <property type="evidence" value="ECO:0007669"/>
    <property type="project" value="InterPro"/>
</dbReference>
<dbReference type="OrthoDB" id="9783283at2"/>
<feature type="binding site" evidence="10">
    <location>
        <position position="201"/>
    </location>
    <ligand>
        <name>Mn(2+)</name>
        <dbReference type="ChEBI" id="CHEBI:29035"/>
        <label>1</label>
    </ligand>
</feature>
<dbReference type="GO" id="GO:0009245">
    <property type="term" value="P:lipid A biosynthetic process"/>
    <property type="evidence" value="ECO:0007669"/>
    <property type="project" value="UniProtKB-UniRule"/>
</dbReference>
<keyword evidence="4 10" id="KW-0441">Lipid A biosynthesis</keyword>
<keyword evidence="3 10" id="KW-0997">Cell inner membrane</keyword>
<feature type="binding site" evidence="10">
    <location>
        <position position="199"/>
    </location>
    <ligand>
        <name>substrate</name>
    </ligand>
</feature>
<keyword evidence="2 10" id="KW-0444">Lipid biosynthesis</keyword>
<feature type="binding site" evidence="10">
    <location>
        <position position="126"/>
    </location>
    <ligand>
        <name>substrate</name>
    </ligand>
</feature>
<dbReference type="Gene3D" id="3.60.21.10">
    <property type="match status" value="1"/>
</dbReference>
<comment type="cofactor">
    <cofactor evidence="10">
        <name>Mn(2+)</name>
        <dbReference type="ChEBI" id="CHEBI:29035"/>
    </cofactor>
    <text evidence="10">Binds 2 Mn(2+) ions per subunit in a binuclear metal center.</text>
</comment>
<comment type="subcellular location">
    <subcellularLocation>
        <location evidence="10">Cell inner membrane</location>
        <topology evidence="10">Peripheral membrane protein</topology>
        <orientation evidence="10">Cytoplasmic side</orientation>
    </subcellularLocation>
</comment>
<dbReference type="EC" id="3.6.1.54" evidence="10"/>
<dbReference type="PANTHER" id="PTHR34990">
    <property type="entry name" value="UDP-2,3-DIACYLGLUCOSAMINE HYDROLASE-RELATED"/>
    <property type="match status" value="1"/>
</dbReference>
<dbReference type="PANTHER" id="PTHR34990:SF1">
    <property type="entry name" value="UDP-2,3-DIACYLGLUCOSAMINE HYDROLASE"/>
    <property type="match status" value="1"/>
</dbReference>
<protein>
    <recommendedName>
        <fullName evidence="10">UDP-2,3-diacylglucosamine hydrolase</fullName>
        <ecNumber evidence="10">3.6.1.54</ecNumber>
    </recommendedName>
    <alternativeName>
        <fullName evidence="10">UDP-2,3-diacylglucosamine diphosphatase</fullName>
    </alternativeName>
</protein>
<sequence>MSSWFIADLHLDASRPGTIQLLLEWLAQLEEHTEALYILGDLFEYWVGDDALQTEYTVRLQPVVARLRQLRERGVQLYFQHGNRDFLVGEAFAAATGCILLPERHLIDLYGTPTLLLHGDTLCTDDVDYQQVRQLFRNPQWQQQFLALPLAERIRQAEAMRAQSRLSMQGKSETILDVNQQAVVDTLREAGVLRLIHGHTHRPAIHDVKLADATAQRFVLGDWHEDKLSFLRIDHEGLHLEY</sequence>
<comment type="function">
    <text evidence="10">Hydrolyzes the pyrophosphate bond of UDP-2,3-diacylglucosamine to yield 2,3-diacylglucosamine 1-phosphate (lipid X) and UMP by catalyzing the attack of water at the alpha-P atom. Involved in the biosynthesis of lipid A, a phosphorylated glycolipid that anchors the lipopolysaccharide to the outer membrane of the cell.</text>
</comment>
<evidence type="ECO:0000256" key="2">
    <source>
        <dbReference type="ARBA" id="ARBA00022516"/>
    </source>
</evidence>
<evidence type="ECO:0000256" key="3">
    <source>
        <dbReference type="ARBA" id="ARBA00022519"/>
    </source>
</evidence>
<comment type="pathway">
    <text evidence="10">Glycolipid biosynthesis; lipid IV(A) biosynthesis; lipid IV(A) from (3R)-3-hydroxytetradecanoyl-[acyl-carrier-protein] and UDP-N-acetyl-alpha-D-glucosamine: step 4/6.</text>
</comment>
<dbReference type="GO" id="GO:0008758">
    <property type="term" value="F:UDP-2,3-diacylglucosamine hydrolase activity"/>
    <property type="evidence" value="ECO:0007669"/>
    <property type="project" value="UniProtKB-UniRule"/>
</dbReference>
<gene>
    <name evidence="10" type="primary">lpxH</name>
    <name evidence="12" type="ORF">SAMN05660964_00862</name>
</gene>
<dbReference type="UniPathway" id="UPA00359">
    <property type="reaction ID" value="UER00480"/>
</dbReference>
<dbReference type="InterPro" id="IPR010138">
    <property type="entry name" value="UDP-diacylglucosamine_Hdrlase"/>
</dbReference>
<name>A0A1H3YBN3_9GAMM</name>
<dbReference type="NCBIfam" id="NF003743">
    <property type="entry name" value="PRK05340.1"/>
    <property type="match status" value="1"/>
</dbReference>
<feature type="binding site" evidence="10">
    <location>
        <position position="199"/>
    </location>
    <ligand>
        <name>Mn(2+)</name>
        <dbReference type="ChEBI" id="CHEBI:29035"/>
        <label>2</label>
    </ligand>
</feature>
<evidence type="ECO:0000259" key="11">
    <source>
        <dbReference type="Pfam" id="PF00149"/>
    </source>
</evidence>
<dbReference type="Proteomes" id="UP000199397">
    <property type="component" value="Unassembled WGS sequence"/>
</dbReference>
<evidence type="ECO:0000256" key="1">
    <source>
        <dbReference type="ARBA" id="ARBA00022475"/>
    </source>
</evidence>
<evidence type="ECO:0000256" key="6">
    <source>
        <dbReference type="ARBA" id="ARBA00022801"/>
    </source>
</evidence>
<feature type="binding site" evidence="10">
    <location>
        <position position="118"/>
    </location>
    <ligand>
        <name>Mn(2+)</name>
        <dbReference type="ChEBI" id="CHEBI:29035"/>
        <label>2</label>
    </ligand>
</feature>
<comment type="similarity">
    <text evidence="10">Belongs to the LpxH family.</text>
</comment>
<keyword evidence="7 10" id="KW-0443">Lipid metabolism</keyword>
<dbReference type="AlphaFoldDB" id="A0A1H3YBN3"/>
<reference evidence="12 13" key="1">
    <citation type="submission" date="2016-10" db="EMBL/GenBank/DDBJ databases">
        <authorList>
            <person name="de Groot N.N."/>
        </authorList>
    </citation>
    <scope>NUCLEOTIDE SEQUENCE [LARGE SCALE GENOMIC DNA]</scope>
    <source>
        <strain evidence="12 13">DSM 21228</strain>
    </source>
</reference>
<dbReference type="NCBIfam" id="TIGR01854">
    <property type="entry name" value="lipid_A_lpxH"/>
    <property type="match status" value="1"/>
</dbReference>
<keyword evidence="6 10" id="KW-0378">Hydrolase</keyword>
<feature type="binding site" evidence="10">
    <location>
        <position position="83"/>
    </location>
    <ligand>
        <name>Mn(2+)</name>
        <dbReference type="ChEBI" id="CHEBI:29035"/>
        <label>2</label>
    </ligand>
</feature>
<evidence type="ECO:0000256" key="4">
    <source>
        <dbReference type="ARBA" id="ARBA00022556"/>
    </source>
</evidence>
<dbReference type="HAMAP" id="MF_00575">
    <property type="entry name" value="LpxH"/>
    <property type="match status" value="1"/>
</dbReference>
<keyword evidence="5 10" id="KW-0479">Metal-binding</keyword>
<keyword evidence="1 10" id="KW-1003">Cell membrane</keyword>
<keyword evidence="9 10" id="KW-0464">Manganese</keyword>
<dbReference type="GO" id="GO:0019897">
    <property type="term" value="C:extrinsic component of plasma membrane"/>
    <property type="evidence" value="ECO:0007669"/>
    <property type="project" value="UniProtKB-UniRule"/>
</dbReference>
<feature type="binding site" evidence="10">
    <location>
        <position position="8"/>
    </location>
    <ligand>
        <name>Mn(2+)</name>
        <dbReference type="ChEBI" id="CHEBI:29035"/>
        <label>1</label>
    </ligand>
</feature>
<feature type="binding site" evidence="10">
    <location>
        <position position="10"/>
    </location>
    <ligand>
        <name>Mn(2+)</name>
        <dbReference type="ChEBI" id="CHEBI:29035"/>
        <label>1</label>
    </ligand>
</feature>
<dbReference type="GO" id="GO:0030145">
    <property type="term" value="F:manganese ion binding"/>
    <property type="evidence" value="ECO:0007669"/>
    <property type="project" value="UniProtKB-UniRule"/>
</dbReference>
<evidence type="ECO:0000313" key="13">
    <source>
        <dbReference type="Proteomes" id="UP000199397"/>
    </source>
</evidence>
<evidence type="ECO:0000256" key="9">
    <source>
        <dbReference type="ARBA" id="ARBA00023211"/>
    </source>
</evidence>
<feature type="binding site" evidence="10">
    <location>
        <position position="164"/>
    </location>
    <ligand>
        <name>substrate</name>
    </ligand>
</feature>
<feature type="binding site" evidence="10">
    <location>
        <position position="41"/>
    </location>
    <ligand>
        <name>Mn(2+)</name>
        <dbReference type="ChEBI" id="CHEBI:29035"/>
        <label>2</label>
    </ligand>
</feature>
<dbReference type="InterPro" id="IPR043461">
    <property type="entry name" value="LpxH-like"/>
</dbReference>
<organism evidence="12 13">
    <name type="scientific">Thiothrix caldifontis</name>
    <dbReference type="NCBI Taxonomy" id="525918"/>
    <lineage>
        <taxon>Bacteria</taxon>
        <taxon>Pseudomonadati</taxon>
        <taxon>Pseudomonadota</taxon>
        <taxon>Gammaproteobacteria</taxon>
        <taxon>Thiotrichales</taxon>
        <taxon>Thiotrichaceae</taxon>
        <taxon>Thiothrix</taxon>
    </lineage>
</organism>
<dbReference type="InterPro" id="IPR029052">
    <property type="entry name" value="Metallo-depent_PP-like"/>
</dbReference>
<evidence type="ECO:0000256" key="10">
    <source>
        <dbReference type="HAMAP-Rule" id="MF_00575"/>
    </source>
</evidence>
<dbReference type="RefSeq" id="WP_093065738.1">
    <property type="nucleotide sequence ID" value="NZ_FNQP01000004.1"/>
</dbReference>
<accession>A0A1H3YBN3</accession>
<evidence type="ECO:0000256" key="7">
    <source>
        <dbReference type="ARBA" id="ARBA00023098"/>
    </source>
</evidence>
<proteinExistence type="inferred from homology"/>
<dbReference type="SUPFAM" id="SSF56300">
    <property type="entry name" value="Metallo-dependent phosphatases"/>
    <property type="match status" value="1"/>
</dbReference>
<evidence type="ECO:0000256" key="8">
    <source>
        <dbReference type="ARBA" id="ARBA00023136"/>
    </source>
</evidence>